<evidence type="ECO:0000256" key="6">
    <source>
        <dbReference type="ARBA" id="ARBA00023242"/>
    </source>
</evidence>
<dbReference type="Proteomes" id="UP001497392">
    <property type="component" value="Unassembled WGS sequence"/>
</dbReference>
<reference evidence="8 9" key="1">
    <citation type="submission" date="2024-06" db="EMBL/GenBank/DDBJ databases">
        <authorList>
            <person name="Kraege A."/>
            <person name="Thomma B."/>
        </authorList>
    </citation>
    <scope>NUCLEOTIDE SEQUENCE [LARGE SCALE GENOMIC DNA]</scope>
</reference>
<evidence type="ECO:0000256" key="4">
    <source>
        <dbReference type="ARBA" id="ARBA00018339"/>
    </source>
</evidence>
<gene>
    <name evidence="8" type="primary">g3419</name>
    <name evidence="8" type="ORF">VP750_LOCUS2919</name>
</gene>
<sequence>MGKNSGKGRRARWRRIDTSEVEDAAALRSAVERQGKDVEVLPDAKLFFIDKAQAVPEKTKTRKQAAKEKVLRSKAMGDASHVRPVVWAPVPRKRKAIAQKEARLAKAAANGNDGLVDPWGTEGDSVKPENFEDEAQAIAAKLRTAFGYVRPAKRRKADAPKHIPIVEVDAPGCSYNPDKDHHEEVVAAAVAEEMQKGLDVEMRAKGPPKHVSWQPEVDPLLQLQEDAWVEEDTEDDAEADEASDGHIISARAKGKKTAADRNRASRAKDQNTAVEAKHKLKQQRRDLQNVKQLEQELADMDAEKEHRRQRRQAIKAQKALTQPPRLGKLKYEKAPVQVLLSSEVTGSLRKLKAAPMLAKDRVSVEKGFVRDMKS</sequence>
<dbReference type="PANTHER" id="PTHR14211:SF7">
    <property type="entry name" value="RIBOSOME BIOGENESIS PROTEIN NOP53"/>
    <property type="match status" value="1"/>
</dbReference>
<accession>A0ABP1FMR4</accession>
<evidence type="ECO:0000313" key="8">
    <source>
        <dbReference type="EMBL" id="CAL5221260.1"/>
    </source>
</evidence>
<feature type="compositionally biased region" description="Basic and acidic residues" evidence="7">
    <location>
        <begin position="257"/>
        <end position="269"/>
    </location>
</feature>
<dbReference type="PIRSF" id="PIRSF017302">
    <property type="entry name" value="Gltscr2"/>
    <property type="match status" value="1"/>
</dbReference>
<feature type="compositionally biased region" description="Acidic residues" evidence="7">
    <location>
        <begin position="228"/>
        <end position="242"/>
    </location>
</feature>
<feature type="region of interest" description="Disordered" evidence="7">
    <location>
        <begin position="228"/>
        <end position="328"/>
    </location>
</feature>
<feature type="region of interest" description="Disordered" evidence="7">
    <location>
        <begin position="57"/>
        <end position="76"/>
    </location>
</feature>
<keyword evidence="6" id="KW-0539">Nucleus</keyword>
<keyword evidence="9" id="KW-1185">Reference proteome</keyword>
<dbReference type="Pfam" id="PF07767">
    <property type="entry name" value="Nop53"/>
    <property type="match status" value="1"/>
</dbReference>
<organism evidence="8 9">
    <name type="scientific">Coccomyxa viridis</name>
    <dbReference type="NCBI Taxonomy" id="1274662"/>
    <lineage>
        <taxon>Eukaryota</taxon>
        <taxon>Viridiplantae</taxon>
        <taxon>Chlorophyta</taxon>
        <taxon>core chlorophytes</taxon>
        <taxon>Trebouxiophyceae</taxon>
        <taxon>Trebouxiophyceae incertae sedis</taxon>
        <taxon>Coccomyxaceae</taxon>
        <taxon>Coccomyxa</taxon>
    </lineage>
</organism>
<protein>
    <recommendedName>
        <fullName evidence="4">Ribosome biogenesis protein NOP53</fullName>
    </recommendedName>
</protein>
<evidence type="ECO:0000256" key="2">
    <source>
        <dbReference type="ARBA" id="ARBA00004642"/>
    </source>
</evidence>
<dbReference type="InterPro" id="IPR011687">
    <property type="entry name" value="Nop53/GLTSCR2"/>
</dbReference>
<name>A0ABP1FMR4_9CHLO</name>
<proteinExistence type="inferred from homology"/>
<keyword evidence="5" id="KW-0690">Ribosome biogenesis</keyword>
<evidence type="ECO:0000256" key="7">
    <source>
        <dbReference type="SAM" id="MobiDB-lite"/>
    </source>
</evidence>
<dbReference type="EMBL" id="CAXHTA020000005">
    <property type="protein sequence ID" value="CAL5221260.1"/>
    <property type="molecule type" value="Genomic_DNA"/>
</dbReference>
<dbReference type="PANTHER" id="PTHR14211">
    <property type="entry name" value="GLIOMA SUPPRESSOR CANDIDATE REGION GENE 2"/>
    <property type="match status" value="1"/>
</dbReference>
<evidence type="ECO:0000256" key="3">
    <source>
        <dbReference type="ARBA" id="ARBA00008838"/>
    </source>
</evidence>
<comment type="similarity">
    <text evidence="3">Belongs to the NOP53 family.</text>
</comment>
<evidence type="ECO:0000313" key="9">
    <source>
        <dbReference type="Proteomes" id="UP001497392"/>
    </source>
</evidence>
<evidence type="ECO:0000256" key="1">
    <source>
        <dbReference type="ARBA" id="ARBA00004604"/>
    </source>
</evidence>
<comment type="subcellular location">
    <subcellularLocation>
        <location evidence="1">Nucleus</location>
        <location evidence="1">Nucleolus</location>
    </subcellularLocation>
    <subcellularLocation>
        <location evidence="2">Nucleus</location>
        <location evidence="2">Nucleoplasm</location>
    </subcellularLocation>
</comment>
<evidence type="ECO:0000256" key="5">
    <source>
        <dbReference type="ARBA" id="ARBA00022517"/>
    </source>
</evidence>
<comment type="caution">
    <text evidence="8">The sequence shown here is derived from an EMBL/GenBank/DDBJ whole genome shotgun (WGS) entry which is preliminary data.</text>
</comment>